<evidence type="ECO:0000313" key="3">
    <source>
        <dbReference type="Proteomes" id="UP000008783"/>
    </source>
</evidence>
<dbReference type="EMBL" id="DS178325">
    <property type="protein sequence ID" value="EFP89740.1"/>
    <property type="molecule type" value="Genomic_DNA"/>
</dbReference>
<accession>E3KZL5</accession>
<name>E3KZL5_PUCGT</name>
<organism evidence="2 3">
    <name type="scientific">Puccinia graminis f. sp. tritici (strain CRL 75-36-700-3 / race SCCL)</name>
    <name type="common">Black stem rust fungus</name>
    <dbReference type="NCBI Taxonomy" id="418459"/>
    <lineage>
        <taxon>Eukaryota</taxon>
        <taxon>Fungi</taxon>
        <taxon>Dikarya</taxon>
        <taxon>Basidiomycota</taxon>
        <taxon>Pucciniomycotina</taxon>
        <taxon>Pucciniomycetes</taxon>
        <taxon>Pucciniales</taxon>
        <taxon>Pucciniaceae</taxon>
        <taxon>Puccinia</taxon>
    </lineage>
</organism>
<dbReference type="Proteomes" id="UP000008783">
    <property type="component" value="Unassembled WGS sequence"/>
</dbReference>
<dbReference type="InParanoid" id="E3KZL5"/>
<keyword evidence="3" id="KW-1185">Reference proteome</keyword>
<dbReference type="SUPFAM" id="SSF52047">
    <property type="entry name" value="RNI-like"/>
    <property type="match status" value="1"/>
</dbReference>
<protein>
    <submittedName>
        <fullName evidence="2">Uncharacterized protein</fullName>
    </submittedName>
</protein>
<dbReference type="RefSeq" id="XP_003334159.1">
    <property type="nucleotide sequence ID" value="XM_003334111.1"/>
</dbReference>
<feature type="region of interest" description="Disordered" evidence="1">
    <location>
        <begin position="148"/>
        <end position="170"/>
    </location>
</feature>
<reference key="1">
    <citation type="submission" date="2007-01" db="EMBL/GenBank/DDBJ databases">
        <title>The Genome Sequence of Puccinia graminis f. sp. tritici Strain CRL 75-36-700-3.</title>
        <authorList>
            <consortium name="The Broad Institute Genome Sequencing Platform"/>
            <person name="Birren B."/>
            <person name="Lander E."/>
            <person name="Galagan J."/>
            <person name="Nusbaum C."/>
            <person name="Devon K."/>
            <person name="Cuomo C."/>
            <person name="Jaffe D."/>
            <person name="Butler J."/>
            <person name="Alvarez P."/>
            <person name="Gnerre S."/>
            <person name="Grabherr M."/>
            <person name="Mauceli E."/>
            <person name="Brockman W."/>
            <person name="Young S."/>
            <person name="LaButti K."/>
            <person name="Sykes S."/>
            <person name="DeCaprio D."/>
            <person name="Crawford M."/>
            <person name="Koehrsen M."/>
            <person name="Engels R."/>
            <person name="Montgomery P."/>
            <person name="Pearson M."/>
            <person name="Howarth C."/>
            <person name="Larson L."/>
            <person name="White J."/>
            <person name="Zeng Q."/>
            <person name="Kodira C."/>
            <person name="Yandava C."/>
            <person name="Alvarado L."/>
            <person name="O'Leary S."/>
            <person name="Szabo L."/>
            <person name="Dean R."/>
            <person name="Schein J."/>
        </authorList>
    </citation>
    <scope>NUCLEOTIDE SEQUENCE</scope>
    <source>
        <strain>CRL 75-36-700-3</strain>
    </source>
</reference>
<dbReference type="KEGG" id="pgr:PGTG_15396"/>
<dbReference type="OrthoDB" id="2503735at2759"/>
<proteinExistence type="predicted"/>
<dbReference type="AlphaFoldDB" id="E3KZL5"/>
<dbReference type="HOGENOM" id="CLU_038618_0_0_1"/>
<reference evidence="3" key="2">
    <citation type="journal article" date="2011" name="Proc. Natl. Acad. Sci. U.S.A.">
        <title>Obligate biotrophy features unraveled by the genomic analysis of rust fungi.</title>
        <authorList>
            <person name="Duplessis S."/>
            <person name="Cuomo C.A."/>
            <person name="Lin Y.-C."/>
            <person name="Aerts A."/>
            <person name="Tisserant E."/>
            <person name="Veneault-Fourrey C."/>
            <person name="Joly D.L."/>
            <person name="Hacquard S."/>
            <person name="Amselem J."/>
            <person name="Cantarel B.L."/>
            <person name="Chiu R."/>
            <person name="Coutinho P.M."/>
            <person name="Feau N."/>
            <person name="Field M."/>
            <person name="Frey P."/>
            <person name="Gelhaye E."/>
            <person name="Goldberg J."/>
            <person name="Grabherr M.G."/>
            <person name="Kodira C.D."/>
            <person name="Kohler A."/>
            <person name="Kuees U."/>
            <person name="Lindquist E.A."/>
            <person name="Lucas S.M."/>
            <person name="Mago R."/>
            <person name="Mauceli E."/>
            <person name="Morin E."/>
            <person name="Murat C."/>
            <person name="Pangilinan J.L."/>
            <person name="Park R."/>
            <person name="Pearson M."/>
            <person name="Quesneville H."/>
            <person name="Rouhier N."/>
            <person name="Sakthikumar S."/>
            <person name="Salamov A.A."/>
            <person name="Schmutz J."/>
            <person name="Selles B."/>
            <person name="Shapiro H."/>
            <person name="Tanguay P."/>
            <person name="Tuskan G.A."/>
            <person name="Henrissat B."/>
            <person name="Van de Peer Y."/>
            <person name="Rouze P."/>
            <person name="Ellis J.G."/>
            <person name="Dodds P.N."/>
            <person name="Schein J.E."/>
            <person name="Zhong S."/>
            <person name="Hamelin R.C."/>
            <person name="Grigoriev I.V."/>
            <person name="Szabo L.J."/>
            <person name="Martin F."/>
        </authorList>
    </citation>
    <scope>NUCLEOTIDE SEQUENCE [LARGE SCALE GENOMIC DNA]</scope>
    <source>
        <strain evidence="3">CRL 75-36-700-3 / race SCCL</strain>
    </source>
</reference>
<dbReference type="GeneID" id="10545389"/>
<dbReference type="VEuPathDB" id="FungiDB:PGTG_15396"/>
<evidence type="ECO:0000313" key="2">
    <source>
        <dbReference type="EMBL" id="EFP89740.1"/>
    </source>
</evidence>
<gene>
    <name evidence="2" type="ORF">PGTG_15396</name>
</gene>
<evidence type="ECO:0000256" key="1">
    <source>
        <dbReference type="SAM" id="MobiDB-lite"/>
    </source>
</evidence>
<sequence length="507" mass="58444">MWLRNFYAPKHPHIHPYSAIKKTHLKHRSCFHISDIGCEIILLPSMKTRSQSAKISLSQLPVEIKRLIVEQTALVTERVYSESQKFLKLAMVDRSFHKLCSPTNWKELDLRCSGKSNLDGLINEILHRQANHVQSIIMGLHPDGVPNQKNFASDSEKIDSSSDSISSGSEKEFPAEELRYILEICTNLTKLEIRYEPTSLDEFGNFIIDPLRPITMMTPLISQLSNLTHIKLDNYNDDNTHSSEESLVKLIEKMVHLVYIRVDFIKASFPTCDFCECPQSVQPSVSPLGVHLASLPSLKFIVFFHADCFNLDWSKLDWKGELEELTLHYCFKVSLRALHAFCSLFENSLVKLSLYYVPVSFSDDNLAHILPESERKLLFRLSKLQQLSIFNGYPIELLKLFREASNLKQISVKNVGEMCLEPLKNLMDHEDPIWSRLKSFVFCEDRDFETVELRTPEEISDFIAHGAKAGIKVEYGLVGNERHQCWSNDGEDAWRFKEEIEERKKHV</sequence>